<evidence type="ECO:0000313" key="6">
    <source>
        <dbReference type="EMBL" id="MEJ2862118.1"/>
    </source>
</evidence>
<dbReference type="RefSeq" id="WP_337703492.1">
    <property type="nucleotide sequence ID" value="NZ_JBBEGM010000004.1"/>
</dbReference>
<dbReference type="EMBL" id="JBBEGM010000004">
    <property type="protein sequence ID" value="MEJ2862118.1"/>
    <property type="molecule type" value="Genomic_DNA"/>
</dbReference>
<dbReference type="PROSITE" id="PS50104">
    <property type="entry name" value="TIR"/>
    <property type="match status" value="1"/>
</dbReference>
<evidence type="ECO:0000256" key="3">
    <source>
        <dbReference type="PROSITE-ProRule" id="PRU00221"/>
    </source>
</evidence>
<feature type="repeat" description="WD" evidence="3">
    <location>
        <begin position="825"/>
        <end position="859"/>
    </location>
</feature>
<dbReference type="SMART" id="SM00320">
    <property type="entry name" value="WD40"/>
    <property type="match status" value="14"/>
</dbReference>
<feature type="repeat" description="WD" evidence="3">
    <location>
        <begin position="961"/>
        <end position="997"/>
    </location>
</feature>
<proteinExistence type="predicted"/>
<feature type="repeat" description="WD" evidence="3">
    <location>
        <begin position="1018"/>
        <end position="1050"/>
    </location>
</feature>
<feature type="repeat" description="WD" evidence="3">
    <location>
        <begin position="779"/>
        <end position="820"/>
    </location>
</feature>
<feature type="repeat" description="WD" evidence="3">
    <location>
        <begin position="1145"/>
        <end position="1179"/>
    </location>
</feature>
<name>A0ABU8M6Q0_9PSEU</name>
<accession>A0ABU8M6Q0</accession>
<dbReference type="InterPro" id="IPR027417">
    <property type="entry name" value="P-loop_NTPase"/>
</dbReference>
<evidence type="ECO:0000313" key="7">
    <source>
        <dbReference type="Proteomes" id="UP001369736"/>
    </source>
</evidence>
<dbReference type="PROSITE" id="PS00678">
    <property type="entry name" value="WD_REPEATS_1"/>
    <property type="match status" value="4"/>
</dbReference>
<evidence type="ECO:0000259" key="5">
    <source>
        <dbReference type="PROSITE" id="PS50104"/>
    </source>
</evidence>
<sequence length="1361" mass="142720">MAKVFVSHSSADAALSERVRRWLVDAGHDVFLDQNPQDGITPGQEWEERLYNRLRWADAVVCVLTRAYCRSAWCTAEVVIARSQGALLLPVLAEPGVRHELLLPLQAVDLGKGETDARERLDAELREIDIAGGAGWPDDKSPYPGLHPLDADRHRAFFGRDAEIRELTSLLRVPVSRSPTEVLVIVGPSGCGKSSLVRAGLQPAVAREPDALTVRPCRPGPDPVGAVLLEVEAATRKLGQPGRSIADIRRLVRDGGLSDLANDLLLAAPGRRRTRLLLIVDQLEEVLTQADPAARADFARMVIPALGRPLQVVATLRPEFLDALLSSDELADLPTRIHTITRLRRESLVDAVERPAQLVGMTLEDGLADRLVTDTGTGDALPLLAYTLEQLADGAASDGTYRGSRLTLTRYEQMGGVRGALTRHADRALEDAEQAGGRDRRAVIRELLRLVVVDEQGRPVRWRVPWRNLSAPAAGELEAFLEQRLLTTDRDPVTGDATVEVAHEAFLTAWRPLDEAIRAESTALRAHRSVRQATADWVAHGRGTGGLWEGTQLAGVVADLGARTRRSRSGRRLDLETDRIELDPDAREFLLESVVRDRRRRRRGVAVLSALLVLALVGGVVALFAARAATAAQRQAVARQLLTQADAARPTDTRTALRLGLAANQVAPSPAATSNLVDTLSHTHYSRTLPHADGVVTTAYSPDGTTLATGDMSGGATVWDLADPQRPARLTTIAVQQSYVYDVAFSPDGRTLATTGVDGTVGLWDMADRTAPRPLGVPLTGHSAEAHAVAFSPDGGALASVGFDGRLILRDVHDVNRPSTVAEVPTGHAGKVFDVAFSRDGRTVATAGEDRTVRLWDVSDPARPVPLGAPLVGASNAVWAVAFVPSGAGVSAVDQAGELVSWAADGSGRMLGAVLRVHAGPAYHLAFSPDGTMLATAGADHAVSLLSTADLGRPTWIGEPLRAHADQVYSVAFSPTGRSLASGSGSADRTVVLWDLDGPPRPGALGALPSMGPGTARAMAVESSGHAIAVGGRDSAVRIWDVADPAAPRSSGPPIPMPTEIRSLATSLDGRLLAAGLADGAVALVAVGEPGPPRAIGVVPAADGAANGVAFAPDGGRLAVAHEGSGLSLWRVSDPARPEPEGGPVVVHTGPVFSVAFSADGRTLATAGAEGAILDWDVSAPGPPRPIPPGLTAGGAPAFAVAFAPDGTLASGGWNGEVDVWDRSNPGAPRRTPVPSTDGGAVYTVGFSGDGATLAGAGAMGSVTLWDLSVPAGPRALGPPVPTAGSAITTLGFARDRSLLATASTDWTVRLWDISVLDDLRAHAADRACAVVERGLDAEEWTTVLPGLAYEESCPSNAESR</sequence>
<dbReference type="InterPro" id="IPR036322">
    <property type="entry name" value="WD40_repeat_dom_sf"/>
</dbReference>
<dbReference type="Pfam" id="PF13676">
    <property type="entry name" value="TIR_2"/>
    <property type="match status" value="1"/>
</dbReference>
<feature type="repeat" description="WD" evidence="3">
    <location>
        <begin position="1281"/>
        <end position="1322"/>
    </location>
</feature>
<evidence type="ECO:0000256" key="2">
    <source>
        <dbReference type="ARBA" id="ARBA00022737"/>
    </source>
</evidence>
<comment type="caution">
    <text evidence="6">The sequence shown here is derived from an EMBL/GenBank/DDBJ whole genome shotgun (WGS) entry which is preliminary data.</text>
</comment>
<dbReference type="CDD" id="cd00200">
    <property type="entry name" value="WD40"/>
    <property type="match status" value="1"/>
</dbReference>
<dbReference type="Gene3D" id="2.130.10.10">
    <property type="entry name" value="YVTN repeat-like/Quinoprotein amine dehydrogenase"/>
    <property type="match status" value="5"/>
</dbReference>
<dbReference type="InterPro" id="IPR019775">
    <property type="entry name" value="WD40_repeat_CS"/>
</dbReference>
<dbReference type="PROSITE" id="PS50082">
    <property type="entry name" value="WD_REPEATS_2"/>
    <property type="match status" value="9"/>
</dbReference>
<keyword evidence="1 3" id="KW-0853">WD repeat</keyword>
<feature type="transmembrane region" description="Helical" evidence="4">
    <location>
        <begin position="605"/>
        <end position="626"/>
    </location>
</feature>
<protein>
    <submittedName>
        <fullName evidence="6">TIR domain-containing protein</fullName>
    </submittedName>
</protein>
<feature type="domain" description="TIR" evidence="5">
    <location>
        <begin position="1"/>
        <end position="129"/>
    </location>
</feature>
<dbReference type="PRINTS" id="PR00320">
    <property type="entry name" value="GPROTEINBRPT"/>
</dbReference>
<keyword evidence="2" id="KW-0677">Repeat</keyword>
<dbReference type="PANTHER" id="PTHR22847:SF637">
    <property type="entry name" value="WD REPEAT DOMAIN 5B"/>
    <property type="match status" value="1"/>
</dbReference>
<reference evidence="6 7" key="1">
    <citation type="submission" date="2024-03" db="EMBL/GenBank/DDBJ databases">
        <title>Actinomycetospora sp. OC33-EN07, a novel actinomycete isolated from wild orchid (Aerides multiflora).</title>
        <authorList>
            <person name="Suriyachadkun C."/>
        </authorList>
    </citation>
    <scope>NUCLEOTIDE SEQUENCE [LARGE SCALE GENOMIC DNA]</scope>
    <source>
        <strain evidence="6 7">OC33-EN07</strain>
    </source>
</reference>
<keyword evidence="4" id="KW-1133">Transmembrane helix</keyword>
<dbReference type="Proteomes" id="UP001369736">
    <property type="component" value="Unassembled WGS sequence"/>
</dbReference>
<gene>
    <name evidence="6" type="ORF">WCD58_13180</name>
</gene>
<dbReference type="SUPFAM" id="SSF50978">
    <property type="entry name" value="WD40 repeat-like"/>
    <property type="match status" value="2"/>
</dbReference>
<dbReference type="InterPro" id="IPR049052">
    <property type="entry name" value="nSTAND1"/>
</dbReference>
<feature type="repeat" description="WD" evidence="3">
    <location>
        <begin position="915"/>
        <end position="945"/>
    </location>
</feature>
<dbReference type="InterPro" id="IPR000157">
    <property type="entry name" value="TIR_dom"/>
</dbReference>
<dbReference type="InterPro" id="IPR020472">
    <property type="entry name" value="WD40_PAC1"/>
</dbReference>
<dbReference type="InterPro" id="IPR035897">
    <property type="entry name" value="Toll_tir_struct_dom_sf"/>
</dbReference>
<dbReference type="Pfam" id="PF20703">
    <property type="entry name" value="nSTAND1"/>
    <property type="match status" value="1"/>
</dbReference>
<keyword evidence="4" id="KW-0812">Transmembrane</keyword>
<keyword evidence="7" id="KW-1185">Reference proteome</keyword>
<dbReference type="Gene3D" id="3.40.50.300">
    <property type="entry name" value="P-loop containing nucleotide triphosphate hydrolases"/>
    <property type="match status" value="1"/>
</dbReference>
<evidence type="ECO:0000256" key="4">
    <source>
        <dbReference type="SAM" id="Phobius"/>
    </source>
</evidence>
<dbReference type="InterPro" id="IPR001680">
    <property type="entry name" value="WD40_rpt"/>
</dbReference>
<feature type="repeat" description="WD" evidence="3">
    <location>
        <begin position="688"/>
        <end position="729"/>
    </location>
</feature>
<keyword evidence="4" id="KW-0472">Membrane</keyword>
<dbReference type="PANTHER" id="PTHR22847">
    <property type="entry name" value="WD40 REPEAT PROTEIN"/>
    <property type="match status" value="1"/>
</dbReference>
<dbReference type="SUPFAM" id="SSF52200">
    <property type="entry name" value="Toll/Interleukin receptor TIR domain"/>
    <property type="match status" value="1"/>
</dbReference>
<dbReference type="Gene3D" id="3.40.50.10140">
    <property type="entry name" value="Toll/interleukin-1 receptor homology (TIR) domain"/>
    <property type="match status" value="1"/>
</dbReference>
<organism evidence="6 7">
    <name type="scientific">Actinomycetospora flava</name>
    <dbReference type="NCBI Taxonomy" id="3129232"/>
    <lineage>
        <taxon>Bacteria</taxon>
        <taxon>Bacillati</taxon>
        <taxon>Actinomycetota</taxon>
        <taxon>Actinomycetes</taxon>
        <taxon>Pseudonocardiales</taxon>
        <taxon>Pseudonocardiaceae</taxon>
        <taxon>Actinomycetospora</taxon>
    </lineage>
</organism>
<dbReference type="SUPFAM" id="SSF52540">
    <property type="entry name" value="P-loop containing nucleoside triphosphate hydrolases"/>
    <property type="match status" value="1"/>
</dbReference>
<dbReference type="PROSITE" id="PS50294">
    <property type="entry name" value="WD_REPEATS_REGION"/>
    <property type="match status" value="6"/>
</dbReference>
<dbReference type="Pfam" id="PF00400">
    <property type="entry name" value="WD40"/>
    <property type="match status" value="9"/>
</dbReference>
<evidence type="ECO:0000256" key="1">
    <source>
        <dbReference type="ARBA" id="ARBA00022574"/>
    </source>
</evidence>
<feature type="repeat" description="WD" evidence="3">
    <location>
        <begin position="733"/>
        <end position="774"/>
    </location>
</feature>
<dbReference type="InterPro" id="IPR015943">
    <property type="entry name" value="WD40/YVTN_repeat-like_dom_sf"/>
</dbReference>